<evidence type="ECO:0000256" key="1">
    <source>
        <dbReference type="SAM" id="Phobius"/>
    </source>
</evidence>
<evidence type="ECO:0000313" key="3">
    <source>
        <dbReference type="Proteomes" id="UP000199517"/>
    </source>
</evidence>
<accession>A0A1I1TB11</accession>
<name>A0A1I1TB11_9BURK</name>
<dbReference type="GO" id="GO:0004190">
    <property type="term" value="F:aspartic-type endopeptidase activity"/>
    <property type="evidence" value="ECO:0007669"/>
    <property type="project" value="InterPro"/>
</dbReference>
<sequence length="144" mass="15476">MGIQCPKCGSDHVQSVRVILDSGTSLSSGTVTGVGLGSGATGYVGTMNGVSQTSLAQRFSPPKKPALWAVFALGVLPLVSSPWLAASGPDAIFRYMNLALWAVFAHAVWSYRRKSAVYKVEFPKWKALYDSGFFCHRCGHTFLS</sequence>
<proteinExistence type="predicted"/>
<protein>
    <submittedName>
        <fullName evidence="2">Uncharacterized protein</fullName>
    </submittedName>
</protein>
<feature type="transmembrane region" description="Helical" evidence="1">
    <location>
        <begin position="92"/>
        <end position="111"/>
    </location>
</feature>
<dbReference type="STRING" id="32040.SAMN04489710_10369"/>
<dbReference type="EMBL" id="FOMQ01000003">
    <property type="protein sequence ID" value="SFD52630.1"/>
    <property type="molecule type" value="Genomic_DNA"/>
</dbReference>
<dbReference type="AlphaFoldDB" id="A0A1I1TB11"/>
<keyword evidence="1" id="KW-0812">Transmembrane</keyword>
<dbReference type="Proteomes" id="UP000199517">
    <property type="component" value="Unassembled WGS sequence"/>
</dbReference>
<dbReference type="InterPro" id="IPR001969">
    <property type="entry name" value="Aspartic_peptidase_AS"/>
</dbReference>
<dbReference type="PROSITE" id="PS00141">
    <property type="entry name" value="ASP_PROTEASE"/>
    <property type="match status" value="1"/>
</dbReference>
<evidence type="ECO:0000313" key="2">
    <source>
        <dbReference type="EMBL" id="SFD52630.1"/>
    </source>
</evidence>
<reference evidence="3" key="1">
    <citation type="submission" date="2016-10" db="EMBL/GenBank/DDBJ databases">
        <authorList>
            <person name="Varghese N."/>
            <person name="Submissions S."/>
        </authorList>
    </citation>
    <scope>NUCLEOTIDE SEQUENCE [LARGE SCALE GENOMIC DNA]</scope>
    <source>
        <strain evidence="3">DSM 7481</strain>
    </source>
</reference>
<feature type="transmembrane region" description="Helical" evidence="1">
    <location>
        <begin position="66"/>
        <end position="86"/>
    </location>
</feature>
<keyword evidence="3" id="KW-1185">Reference proteome</keyword>
<keyword evidence="1" id="KW-1133">Transmembrane helix</keyword>
<gene>
    <name evidence="2" type="ORF">SAMN04489710_10369</name>
</gene>
<organism evidence="2 3">
    <name type="scientific">Paracidovorax konjaci</name>
    <dbReference type="NCBI Taxonomy" id="32040"/>
    <lineage>
        <taxon>Bacteria</taxon>
        <taxon>Pseudomonadati</taxon>
        <taxon>Pseudomonadota</taxon>
        <taxon>Betaproteobacteria</taxon>
        <taxon>Burkholderiales</taxon>
        <taxon>Comamonadaceae</taxon>
        <taxon>Paracidovorax</taxon>
    </lineage>
</organism>
<dbReference type="GO" id="GO:0006508">
    <property type="term" value="P:proteolysis"/>
    <property type="evidence" value="ECO:0007669"/>
    <property type="project" value="InterPro"/>
</dbReference>
<keyword evidence="1" id="KW-0472">Membrane</keyword>